<reference evidence="5" key="1">
    <citation type="submission" date="2019-08" db="EMBL/GenBank/DDBJ databases">
        <authorList>
            <person name="Kucharzyk K."/>
            <person name="Murdoch R.W."/>
            <person name="Higgins S."/>
            <person name="Loffler F."/>
        </authorList>
    </citation>
    <scope>NUCLEOTIDE SEQUENCE</scope>
</reference>
<evidence type="ECO:0000313" key="5">
    <source>
        <dbReference type="EMBL" id="MPL79150.1"/>
    </source>
</evidence>
<dbReference type="PANTHER" id="PTHR30050:SF4">
    <property type="entry name" value="ATP-BINDING PROTEIN RV3427C IN INSERTION SEQUENCE-RELATED"/>
    <property type="match status" value="1"/>
</dbReference>
<evidence type="ECO:0000259" key="4">
    <source>
        <dbReference type="SMART" id="SM00382"/>
    </source>
</evidence>
<evidence type="ECO:0000256" key="2">
    <source>
        <dbReference type="ARBA" id="ARBA00022741"/>
    </source>
</evidence>
<dbReference type="InterPro" id="IPR027417">
    <property type="entry name" value="P-loop_NTPase"/>
</dbReference>
<gene>
    <name evidence="5" type="ORF">SDC9_25025</name>
</gene>
<dbReference type="EMBL" id="VSSQ01000123">
    <property type="protein sequence ID" value="MPL79150.1"/>
    <property type="molecule type" value="Genomic_DNA"/>
</dbReference>
<accession>A0A644UJS2</accession>
<dbReference type="InterPro" id="IPR003593">
    <property type="entry name" value="AAA+_ATPase"/>
</dbReference>
<dbReference type="GO" id="GO:0005524">
    <property type="term" value="F:ATP binding"/>
    <property type="evidence" value="ECO:0007669"/>
    <property type="project" value="UniProtKB-KW"/>
</dbReference>
<comment type="similarity">
    <text evidence="1">Belongs to the IS21/IS1162 putative ATP-binding protein family.</text>
</comment>
<dbReference type="CDD" id="cd00009">
    <property type="entry name" value="AAA"/>
    <property type="match status" value="1"/>
</dbReference>
<dbReference type="AlphaFoldDB" id="A0A644UJS2"/>
<sequence length="241" mass="27654">MTTNEITRVLHELKLPGMASCWNSLEETHQLDKLTLREGMQQMMQYERDTRQNNRIQRLIKTANFRLKASIEELETDTTRGIAASSVSDLVTGNYITNGMTMIITGPAGTGKTYFACALGERACRKGVKVLYFTMNMLIENLKLVHLEGRETNFFRKVNSHDLLIIDDFGMVKLEGQLQHDFEQIIDDRYNRKATILASQLTVSDWYNVFQSELIAEACLDRIVHKAMKFCLAGESLRKKY</sequence>
<dbReference type="NCBIfam" id="NF038214">
    <property type="entry name" value="IS21_help_AAA"/>
    <property type="match status" value="1"/>
</dbReference>
<dbReference type="Pfam" id="PF01695">
    <property type="entry name" value="IstB_IS21"/>
    <property type="match status" value="1"/>
</dbReference>
<dbReference type="SMART" id="SM00382">
    <property type="entry name" value="AAA"/>
    <property type="match status" value="1"/>
</dbReference>
<dbReference type="PIRSF" id="PIRSF003073">
    <property type="entry name" value="DNAC_TnpB_IstB"/>
    <property type="match status" value="1"/>
</dbReference>
<dbReference type="GO" id="GO:0006260">
    <property type="term" value="P:DNA replication"/>
    <property type="evidence" value="ECO:0007669"/>
    <property type="project" value="TreeGrafter"/>
</dbReference>
<dbReference type="SUPFAM" id="SSF52540">
    <property type="entry name" value="P-loop containing nucleoside triphosphate hydrolases"/>
    <property type="match status" value="1"/>
</dbReference>
<dbReference type="PANTHER" id="PTHR30050">
    <property type="entry name" value="CHROMOSOMAL REPLICATION INITIATOR PROTEIN DNAA"/>
    <property type="match status" value="1"/>
</dbReference>
<name>A0A644UJS2_9ZZZZ</name>
<evidence type="ECO:0000256" key="3">
    <source>
        <dbReference type="ARBA" id="ARBA00022840"/>
    </source>
</evidence>
<protein>
    <submittedName>
        <fullName evidence="5">IS21 family transposase ISAzs2</fullName>
    </submittedName>
</protein>
<proteinExistence type="inferred from homology"/>
<dbReference type="InterPro" id="IPR028350">
    <property type="entry name" value="DNAC/IstB-like"/>
</dbReference>
<dbReference type="Gene3D" id="3.40.50.300">
    <property type="entry name" value="P-loop containing nucleotide triphosphate hydrolases"/>
    <property type="match status" value="1"/>
</dbReference>
<comment type="caution">
    <text evidence="5">The sequence shown here is derived from an EMBL/GenBank/DDBJ whole genome shotgun (WGS) entry which is preliminary data.</text>
</comment>
<organism evidence="5">
    <name type="scientific">bioreactor metagenome</name>
    <dbReference type="NCBI Taxonomy" id="1076179"/>
    <lineage>
        <taxon>unclassified sequences</taxon>
        <taxon>metagenomes</taxon>
        <taxon>ecological metagenomes</taxon>
    </lineage>
</organism>
<evidence type="ECO:0000256" key="1">
    <source>
        <dbReference type="ARBA" id="ARBA00008059"/>
    </source>
</evidence>
<keyword evidence="2" id="KW-0547">Nucleotide-binding</keyword>
<feature type="domain" description="AAA+ ATPase" evidence="4">
    <location>
        <begin position="98"/>
        <end position="229"/>
    </location>
</feature>
<dbReference type="InterPro" id="IPR047661">
    <property type="entry name" value="IstB"/>
</dbReference>
<dbReference type="InterPro" id="IPR002611">
    <property type="entry name" value="IstB_ATP-bd"/>
</dbReference>
<keyword evidence="3" id="KW-0067">ATP-binding</keyword>